<dbReference type="EMBL" id="JPKZ01002554">
    <property type="protein sequence ID" value="KHN76252.1"/>
    <property type="molecule type" value="Genomic_DNA"/>
</dbReference>
<dbReference type="OMA" id="WIFSAFW"/>
<keyword evidence="3" id="KW-1185">Reference proteome</keyword>
<dbReference type="AlphaFoldDB" id="A0A0B2V489"/>
<accession>A0A0B2V489</accession>
<reference evidence="2 3" key="1">
    <citation type="submission" date="2014-11" db="EMBL/GenBank/DDBJ databases">
        <title>Genetic blueprint of the zoonotic pathogen Toxocara canis.</title>
        <authorList>
            <person name="Zhu X.-Q."/>
            <person name="Korhonen P.K."/>
            <person name="Cai H."/>
            <person name="Young N.D."/>
            <person name="Nejsum P."/>
            <person name="von Samson-Himmelstjerna G."/>
            <person name="Boag P.R."/>
            <person name="Tan P."/>
            <person name="Li Q."/>
            <person name="Min J."/>
            <person name="Yang Y."/>
            <person name="Wang X."/>
            <person name="Fang X."/>
            <person name="Hall R.S."/>
            <person name="Hofmann A."/>
            <person name="Sternberg P.W."/>
            <person name="Jex A.R."/>
            <person name="Gasser R.B."/>
        </authorList>
    </citation>
    <scope>NUCLEOTIDE SEQUENCE [LARGE SCALE GENOMIC DNA]</scope>
    <source>
        <strain evidence="2">PN_DK_2014</strain>
    </source>
</reference>
<evidence type="ECO:0000313" key="3">
    <source>
        <dbReference type="Proteomes" id="UP000031036"/>
    </source>
</evidence>
<name>A0A0B2V489_TOXCA</name>
<protein>
    <recommendedName>
        <fullName evidence="4">MARVEL domain-containing protein</fullName>
    </recommendedName>
</protein>
<keyword evidence="1" id="KW-1133">Transmembrane helix</keyword>
<evidence type="ECO:0000256" key="1">
    <source>
        <dbReference type="SAM" id="Phobius"/>
    </source>
</evidence>
<evidence type="ECO:0008006" key="4">
    <source>
        <dbReference type="Google" id="ProtNLM"/>
    </source>
</evidence>
<sequence>MCMVMPPPLKYLIVYPFTPLTIAKCFNVATTVLIELSMSTREPPLLSSQFALTVSICNLVALLVTLISLWFTVQKFFLKKVDISLSISAFILYSISAICILLVPSRVEDTFADRYSILLVQGYLITSALFSSTWAYVHSIDVVSNLLIAHWGAATTDQEIESLLLHF</sequence>
<gene>
    <name evidence="2" type="ORF">Tcan_14647</name>
</gene>
<dbReference type="Proteomes" id="UP000031036">
    <property type="component" value="Unassembled WGS sequence"/>
</dbReference>
<keyword evidence="1" id="KW-0812">Transmembrane</keyword>
<proteinExistence type="predicted"/>
<feature type="transmembrane region" description="Helical" evidence="1">
    <location>
        <begin position="50"/>
        <end position="71"/>
    </location>
</feature>
<evidence type="ECO:0000313" key="2">
    <source>
        <dbReference type="EMBL" id="KHN76252.1"/>
    </source>
</evidence>
<keyword evidence="1" id="KW-0472">Membrane</keyword>
<organism evidence="2 3">
    <name type="scientific">Toxocara canis</name>
    <name type="common">Canine roundworm</name>
    <dbReference type="NCBI Taxonomy" id="6265"/>
    <lineage>
        <taxon>Eukaryota</taxon>
        <taxon>Metazoa</taxon>
        <taxon>Ecdysozoa</taxon>
        <taxon>Nematoda</taxon>
        <taxon>Chromadorea</taxon>
        <taxon>Rhabditida</taxon>
        <taxon>Spirurina</taxon>
        <taxon>Ascaridomorpha</taxon>
        <taxon>Ascaridoidea</taxon>
        <taxon>Toxocaridae</taxon>
        <taxon>Toxocara</taxon>
    </lineage>
</organism>
<dbReference type="OrthoDB" id="5798875at2759"/>
<feature type="transmembrane region" description="Helical" evidence="1">
    <location>
        <begin position="115"/>
        <end position="137"/>
    </location>
</feature>
<feature type="transmembrane region" description="Helical" evidence="1">
    <location>
        <begin position="12"/>
        <end position="38"/>
    </location>
</feature>
<feature type="transmembrane region" description="Helical" evidence="1">
    <location>
        <begin position="83"/>
        <end position="103"/>
    </location>
</feature>
<comment type="caution">
    <text evidence="2">The sequence shown here is derived from an EMBL/GenBank/DDBJ whole genome shotgun (WGS) entry which is preliminary data.</text>
</comment>